<proteinExistence type="predicted"/>
<reference evidence="2" key="1">
    <citation type="journal article" date="2022" name="Mol. Ecol. Resour.">
        <title>The genomes of chicory, endive, great burdock and yacon provide insights into Asteraceae palaeo-polyploidization history and plant inulin production.</title>
        <authorList>
            <person name="Fan W."/>
            <person name="Wang S."/>
            <person name="Wang H."/>
            <person name="Wang A."/>
            <person name="Jiang F."/>
            <person name="Liu H."/>
            <person name="Zhao H."/>
            <person name="Xu D."/>
            <person name="Zhang Y."/>
        </authorList>
    </citation>
    <scope>NUCLEOTIDE SEQUENCE [LARGE SCALE GENOMIC DNA]</scope>
    <source>
        <strain evidence="2">cv. Yunnan</strain>
    </source>
</reference>
<sequence length="239" mass="27839">MKAIYRNPMWQVKDVLEMRHHGHYKVYNLCIEEDYDPSHFNGRVERYPFDDNHVPPLQMVKEFCESVHSWLSSDTNNIVVIHCMAGKGRTGLMVCSYLVYTGMSAEEALQVTIPSQRRYVDYWQKSLSFTEGRLADVNIPKPESRVLQQIRVYDANNIESIFFVVTETQEVPGESYRPSTHKCKNFCSRKIKNVGIDSFQHFYSFIEEDHDSEQENLDEKNCLDCCFDKTVQLATGTKP</sequence>
<organism evidence="1 2">
    <name type="scientific">Smallanthus sonchifolius</name>
    <dbReference type="NCBI Taxonomy" id="185202"/>
    <lineage>
        <taxon>Eukaryota</taxon>
        <taxon>Viridiplantae</taxon>
        <taxon>Streptophyta</taxon>
        <taxon>Embryophyta</taxon>
        <taxon>Tracheophyta</taxon>
        <taxon>Spermatophyta</taxon>
        <taxon>Magnoliopsida</taxon>
        <taxon>eudicotyledons</taxon>
        <taxon>Gunneridae</taxon>
        <taxon>Pentapetalae</taxon>
        <taxon>asterids</taxon>
        <taxon>campanulids</taxon>
        <taxon>Asterales</taxon>
        <taxon>Asteraceae</taxon>
        <taxon>Asteroideae</taxon>
        <taxon>Heliantheae alliance</taxon>
        <taxon>Millerieae</taxon>
        <taxon>Smallanthus</taxon>
    </lineage>
</organism>
<name>A0ACB9IYD9_9ASTR</name>
<evidence type="ECO:0000313" key="2">
    <source>
        <dbReference type="Proteomes" id="UP001056120"/>
    </source>
</evidence>
<dbReference type="EMBL" id="CM042023">
    <property type="protein sequence ID" value="KAI3813233.1"/>
    <property type="molecule type" value="Genomic_DNA"/>
</dbReference>
<accession>A0ACB9IYD9</accession>
<evidence type="ECO:0000313" key="1">
    <source>
        <dbReference type="EMBL" id="KAI3813233.1"/>
    </source>
</evidence>
<keyword evidence="2" id="KW-1185">Reference proteome</keyword>
<comment type="caution">
    <text evidence="1">The sequence shown here is derived from an EMBL/GenBank/DDBJ whole genome shotgun (WGS) entry which is preliminary data.</text>
</comment>
<dbReference type="Proteomes" id="UP001056120">
    <property type="component" value="Linkage Group LG06"/>
</dbReference>
<gene>
    <name evidence="1" type="ORF">L1987_17952</name>
</gene>
<protein>
    <submittedName>
        <fullName evidence="1">Uncharacterized protein</fullName>
    </submittedName>
</protein>
<reference evidence="1 2" key="2">
    <citation type="journal article" date="2022" name="Mol. Ecol. Resour.">
        <title>The genomes of chicory, endive, great burdock and yacon provide insights into Asteraceae paleo-polyploidization history and plant inulin production.</title>
        <authorList>
            <person name="Fan W."/>
            <person name="Wang S."/>
            <person name="Wang H."/>
            <person name="Wang A."/>
            <person name="Jiang F."/>
            <person name="Liu H."/>
            <person name="Zhao H."/>
            <person name="Xu D."/>
            <person name="Zhang Y."/>
        </authorList>
    </citation>
    <scope>NUCLEOTIDE SEQUENCE [LARGE SCALE GENOMIC DNA]</scope>
    <source>
        <strain evidence="2">cv. Yunnan</strain>
        <tissue evidence="1">Leaves</tissue>
    </source>
</reference>